<dbReference type="EMBL" id="JBHSTZ010000008">
    <property type="protein sequence ID" value="MFC6380483.1"/>
    <property type="molecule type" value="Genomic_DNA"/>
</dbReference>
<keyword evidence="6" id="KW-1185">Reference proteome</keyword>
<evidence type="ECO:0000256" key="3">
    <source>
        <dbReference type="ARBA" id="ARBA00006171"/>
    </source>
</evidence>
<dbReference type="Pfam" id="PF13419">
    <property type="entry name" value="HAD_2"/>
    <property type="match status" value="1"/>
</dbReference>
<name>A0ABW1W714_9GAMM</name>
<dbReference type="InterPro" id="IPR023214">
    <property type="entry name" value="HAD_sf"/>
</dbReference>
<evidence type="ECO:0000256" key="1">
    <source>
        <dbReference type="ARBA" id="ARBA00000830"/>
    </source>
</evidence>
<dbReference type="SFLD" id="SFLDG01129">
    <property type="entry name" value="C1.5:_HAD__Beta-PGM__Phosphata"/>
    <property type="match status" value="1"/>
</dbReference>
<evidence type="ECO:0000313" key="6">
    <source>
        <dbReference type="Proteomes" id="UP001596264"/>
    </source>
</evidence>
<dbReference type="SFLD" id="SFLDS00003">
    <property type="entry name" value="Haloacid_Dehalogenase"/>
    <property type="match status" value="1"/>
</dbReference>
<dbReference type="GO" id="GO:0016787">
    <property type="term" value="F:hydrolase activity"/>
    <property type="evidence" value="ECO:0007669"/>
    <property type="project" value="UniProtKB-KW"/>
</dbReference>
<dbReference type="InterPro" id="IPR050155">
    <property type="entry name" value="HAD-like_hydrolase_sf"/>
</dbReference>
<comment type="catalytic activity">
    <reaction evidence="1">
        <text>2-phosphoglycolate + H2O = glycolate + phosphate</text>
        <dbReference type="Rhea" id="RHEA:14369"/>
        <dbReference type="ChEBI" id="CHEBI:15377"/>
        <dbReference type="ChEBI" id="CHEBI:29805"/>
        <dbReference type="ChEBI" id="CHEBI:43474"/>
        <dbReference type="ChEBI" id="CHEBI:58033"/>
        <dbReference type="EC" id="3.1.3.18"/>
    </reaction>
</comment>
<evidence type="ECO:0000256" key="2">
    <source>
        <dbReference type="ARBA" id="ARBA00004818"/>
    </source>
</evidence>
<dbReference type="PANTHER" id="PTHR43434">
    <property type="entry name" value="PHOSPHOGLYCOLATE PHOSPHATASE"/>
    <property type="match status" value="1"/>
</dbReference>
<comment type="caution">
    <text evidence="5">The sequence shown here is derived from an EMBL/GenBank/DDBJ whole genome shotgun (WGS) entry which is preliminary data.</text>
</comment>
<protein>
    <recommendedName>
        <fullName evidence="4">phosphoglycolate phosphatase</fullName>
        <ecNumber evidence="4">3.1.3.18</ecNumber>
    </recommendedName>
</protein>
<proteinExistence type="inferred from homology"/>
<comment type="similarity">
    <text evidence="3">Belongs to the HAD-like hydrolase superfamily. CbbY/CbbZ/Gph/YieH family.</text>
</comment>
<evidence type="ECO:0000256" key="4">
    <source>
        <dbReference type="ARBA" id="ARBA00013078"/>
    </source>
</evidence>
<dbReference type="InterPro" id="IPR041492">
    <property type="entry name" value="HAD_2"/>
</dbReference>
<keyword evidence="5" id="KW-0378">Hydrolase</keyword>
<reference evidence="6" key="1">
    <citation type="journal article" date="2019" name="Int. J. Syst. Evol. Microbiol.">
        <title>The Global Catalogue of Microorganisms (GCM) 10K type strain sequencing project: providing services to taxonomists for standard genome sequencing and annotation.</title>
        <authorList>
            <consortium name="The Broad Institute Genomics Platform"/>
            <consortium name="The Broad Institute Genome Sequencing Center for Infectious Disease"/>
            <person name="Wu L."/>
            <person name="Ma J."/>
        </authorList>
    </citation>
    <scope>NUCLEOTIDE SEQUENCE [LARGE SCALE GENOMIC DNA]</scope>
    <source>
        <strain evidence="6">CCM 2050</strain>
    </source>
</reference>
<dbReference type="Proteomes" id="UP001596264">
    <property type="component" value="Unassembled WGS sequence"/>
</dbReference>
<organism evidence="5 6">
    <name type="scientific">Psychrobacter glacincola</name>
    <dbReference type="NCBI Taxonomy" id="56810"/>
    <lineage>
        <taxon>Bacteria</taxon>
        <taxon>Pseudomonadati</taxon>
        <taxon>Pseudomonadota</taxon>
        <taxon>Gammaproteobacteria</taxon>
        <taxon>Moraxellales</taxon>
        <taxon>Moraxellaceae</taxon>
        <taxon>Psychrobacter</taxon>
    </lineage>
</organism>
<comment type="pathway">
    <text evidence="2">Organic acid metabolism; glycolate biosynthesis; glycolate from 2-phosphoglycolate: step 1/1.</text>
</comment>
<accession>A0ABW1W714</accession>
<dbReference type="PANTHER" id="PTHR43434:SF1">
    <property type="entry name" value="PHOSPHOGLYCOLATE PHOSPHATASE"/>
    <property type="match status" value="1"/>
</dbReference>
<dbReference type="Gene3D" id="3.40.50.1000">
    <property type="entry name" value="HAD superfamily/HAD-like"/>
    <property type="match status" value="1"/>
</dbReference>
<dbReference type="InterPro" id="IPR036412">
    <property type="entry name" value="HAD-like_sf"/>
</dbReference>
<dbReference type="RefSeq" id="WP_201563569.1">
    <property type="nucleotide sequence ID" value="NZ_CAJGZK010000015.1"/>
</dbReference>
<dbReference type="InterPro" id="IPR023198">
    <property type="entry name" value="PGP-like_dom2"/>
</dbReference>
<evidence type="ECO:0000313" key="5">
    <source>
        <dbReference type="EMBL" id="MFC6380483.1"/>
    </source>
</evidence>
<gene>
    <name evidence="5" type="ORF">ACFP58_03195</name>
</gene>
<dbReference type="SUPFAM" id="SSF56784">
    <property type="entry name" value="HAD-like"/>
    <property type="match status" value="1"/>
</dbReference>
<dbReference type="EC" id="3.1.3.18" evidence="4"/>
<dbReference type="Gene3D" id="1.10.150.240">
    <property type="entry name" value="Putative phosphatase, domain 2"/>
    <property type="match status" value="1"/>
</dbReference>
<sequence length="202" mass="23444">MNLIFDLDGTLLCSRKRVYELFCDLVDSRDMSFSDYWSLKFIGKSNQDIVREKFDYSDDDVISFLDSWMHKIETDFYLERDTIINGASAFLEKVSQEHTIYVCTARQSTSQVNKQLARLSILHLFEDVFVTEQKFTKAELLRNSGLKFSKVDWMIGDTGHDIMTGKEININTCAVLSGCMSEMKLREYNPDVILKDIIELKI</sequence>